<dbReference type="OrthoDB" id="2506647at2759"/>
<dbReference type="GO" id="GO:0030414">
    <property type="term" value="F:peptidase inhibitor activity"/>
    <property type="evidence" value="ECO:0007669"/>
    <property type="project" value="TreeGrafter"/>
</dbReference>
<keyword evidence="2" id="KW-1185">Reference proteome</keyword>
<dbReference type="GO" id="GO:0030162">
    <property type="term" value="P:regulation of proteolysis"/>
    <property type="evidence" value="ECO:0007669"/>
    <property type="project" value="TreeGrafter"/>
</dbReference>
<dbReference type="Proteomes" id="UP000030686">
    <property type="component" value="Unassembled WGS sequence"/>
</dbReference>
<evidence type="ECO:0000313" key="2">
    <source>
        <dbReference type="Proteomes" id="UP000030686"/>
    </source>
</evidence>
<dbReference type="InterPro" id="IPR008914">
    <property type="entry name" value="PEBP"/>
</dbReference>
<dbReference type="InterPro" id="IPR036610">
    <property type="entry name" value="PEBP-like_sf"/>
</dbReference>
<dbReference type="SUPFAM" id="SSF49777">
    <property type="entry name" value="PEBP-like"/>
    <property type="match status" value="1"/>
</dbReference>
<dbReference type="EMBL" id="HG792015">
    <property type="protein sequence ID" value="CDM28451.1"/>
    <property type="molecule type" value="Genomic_DNA"/>
</dbReference>
<name>W6PXE1_PENRF</name>
<dbReference type="GO" id="GO:0046578">
    <property type="term" value="P:regulation of Ras protein signal transduction"/>
    <property type="evidence" value="ECO:0007669"/>
    <property type="project" value="TreeGrafter"/>
</dbReference>
<dbReference type="InterPro" id="IPR035810">
    <property type="entry name" value="PEBP_euk"/>
</dbReference>
<dbReference type="STRING" id="1365484.W6PXE1"/>
<evidence type="ECO:0000313" key="1">
    <source>
        <dbReference type="EMBL" id="CDM28451.1"/>
    </source>
</evidence>
<proteinExistence type="predicted"/>
<dbReference type="PANTHER" id="PTHR11362">
    <property type="entry name" value="PHOSPHATIDYLETHANOLAMINE-BINDING PROTEIN"/>
    <property type="match status" value="1"/>
</dbReference>
<dbReference type="OMA" id="WTVVICP"/>
<dbReference type="CDD" id="cd00866">
    <property type="entry name" value="PEBP_euk"/>
    <property type="match status" value="1"/>
</dbReference>
<dbReference type="PANTHER" id="PTHR11362:SF148">
    <property type="entry name" value="CARBOXYPEPTIDASE Y INHIBITOR"/>
    <property type="match status" value="1"/>
</dbReference>
<dbReference type="GO" id="GO:0005543">
    <property type="term" value="F:phospholipid binding"/>
    <property type="evidence" value="ECO:0007669"/>
    <property type="project" value="TreeGrafter"/>
</dbReference>
<reference evidence="1" key="1">
    <citation type="journal article" date="2014" name="Nat. Commun.">
        <title>Multiple recent horizontal transfers of a large genomic region in cheese making fungi.</title>
        <authorList>
            <person name="Cheeseman K."/>
            <person name="Ropars J."/>
            <person name="Renault P."/>
            <person name="Dupont J."/>
            <person name="Gouzy J."/>
            <person name="Branca A."/>
            <person name="Abraham A.L."/>
            <person name="Ceppi M."/>
            <person name="Conseiller E."/>
            <person name="Debuchy R."/>
            <person name="Malagnac F."/>
            <person name="Goarin A."/>
            <person name="Silar P."/>
            <person name="Lacoste S."/>
            <person name="Sallet E."/>
            <person name="Bensimon A."/>
            <person name="Giraud T."/>
            <person name="Brygoo Y."/>
        </authorList>
    </citation>
    <scope>NUCLEOTIDE SEQUENCE [LARGE SCALE GENOMIC DNA]</scope>
    <source>
        <strain evidence="1">FM164</strain>
    </source>
</reference>
<accession>W6PXE1</accession>
<sequence>MVTIVSAQIPESDTVLQVQYGSVTFKTGEKLRLSDITSAPSIGLSAPALTGTYIVIMIDPDAPDPTLPIFTQVLHWVQQDLIFSPMAGKYNTFVPLITPSPAPAAAPYLPPMPPPLLAPHRYIQTLFRQPAEFSINDLDLYLADSILRFGFNLSRFAQENMLGEPIASNFFLAGDETIQIR</sequence>
<dbReference type="Gene3D" id="3.90.280.10">
    <property type="entry name" value="PEBP-like"/>
    <property type="match status" value="1"/>
</dbReference>
<protein>
    <submittedName>
        <fullName evidence="1">Phosphatidylethanolamine-binding protein PEBP</fullName>
    </submittedName>
</protein>
<dbReference type="Pfam" id="PF01161">
    <property type="entry name" value="PBP"/>
    <property type="match status" value="1"/>
</dbReference>
<dbReference type="AlphaFoldDB" id="W6PXE1"/>
<organism evidence="1 2">
    <name type="scientific">Penicillium roqueforti (strain FM164)</name>
    <dbReference type="NCBI Taxonomy" id="1365484"/>
    <lineage>
        <taxon>Eukaryota</taxon>
        <taxon>Fungi</taxon>
        <taxon>Dikarya</taxon>
        <taxon>Ascomycota</taxon>
        <taxon>Pezizomycotina</taxon>
        <taxon>Eurotiomycetes</taxon>
        <taxon>Eurotiomycetidae</taxon>
        <taxon>Eurotiales</taxon>
        <taxon>Aspergillaceae</taxon>
        <taxon>Penicillium</taxon>
    </lineage>
</organism>
<gene>
    <name evidence="1" type="ORF">PROQFM164_S01g002262</name>
</gene>